<reference evidence="2 3" key="1">
    <citation type="journal article" date="2015" name="Microbiome">
        <title>Genomic resolution of linkages in carbon, nitrogen, and sulfur cycling among widespread estuary sediment bacteria.</title>
        <authorList>
            <person name="Baker B.J."/>
            <person name="Lazar C.S."/>
            <person name="Teske A.P."/>
            <person name="Dick G.J."/>
        </authorList>
    </citation>
    <scope>NUCLEOTIDE SEQUENCE [LARGE SCALE GENOMIC DNA]</scope>
    <source>
        <strain evidence="2">SM23_60</strain>
    </source>
</reference>
<proteinExistence type="predicted"/>
<keyword evidence="1" id="KW-1133">Transmembrane helix</keyword>
<keyword evidence="1" id="KW-0472">Membrane</keyword>
<dbReference type="EMBL" id="LJUO01000025">
    <property type="protein sequence ID" value="KPK72673.1"/>
    <property type="molecule type" value="Genomic_DNA"/>
</dbReference>
<dbReference type="Pfam" id="PF04977">
    <property type="entry name" value="DivIC"/>
    <property type="match status" value="1"/>
</dbReference>
<gene>
    <name evidence="2" type="ORF">AMJ87_03990</name>
</gene>
<comment type="caution">
    <text evidence="2">The sequence shown here is derived from an EMBL/GenBank/DDBJ whole genome shotgun (WGS) entry which is preliminary data.</text>
</comment>
<dbReference type="Proteomes" id="UP000051096">
    <property type="component" value="Unassembled WGS sequence"/>
</dbReference>
<dbReference type="InterPro" id="IPR007060">
    <property type="entry name" value="FtsL/DivIC"/>
</dbReference>
<sequence length="95" mass="11536">MRKRRKRIQPRLRWVLILIVIAFPLFYFGKRAYTYGSLRRAEKRMEREVLIRQAENEVLRDRINEYKRGAVLEAKARDDLGMIKRGEQVYLVPKE</sequence>
<evidence type="ECO:0000256" key="1">
    <source>
        <dbReference type="SAM" id="Phobius"/>
    </source>
</evidence>
<feature type="transmembrane region" description="Helical" evidence="1">
    <location>
        <begin position="12"/>
        <end position="29"/>
    </location>
</feature>
<name>A0A0S8GJ61_UNCW3</name>
<evidence type="ECO:0000313" key="3">
    <source>
        <dbReference type="Proteomes" id="UP000051096"/>
    </source>
</evidence>
<evidence type="ECO:0000313" key="2">
    <source>
        <dbReference type="EMBL" id="KPK72673.1"/>
    </source>
</evidence>
<keyword evidence="1" id="KW-0812">Transmembrane</keyword>
<accession>A0A0S8GJ61</accession>
<protein>
    <recommendedName>
        <fullName evidence="4">Cell division protein FtsB</fullName>
    </recommendedName>
</protein>
<evidence type="ECO:0008006" key="4">
    <source>
        <dbReference type="Google" id="ProtNLM"/>
    </source>
</evidence>
<organism evidence="2 3">
    <name type="scientific">candidate division WOR_3 bacterium SM23_60</name>
    <dbReference type="NCBI Taxonomy" id="1703780"/>
    <lineage>
        <taxon>Bacteria</taxon>
        <taxon>Bacteria division WOR-3</taxon>
    </lineage>
</organism>
<dbReference type="AlphaFoldDB" id="A0A0S8GJ61"/>